<dbReference type="InterPro" id="IPR027461">
    <property type="entry name" value="Carboxypeptidase_A_C_sf"/>
</dbReference>
<protein>
    <recommendedName>
        <fullName evidence="7">LD-carboxypeptidase</fullName>
    </recommendedName>
</protein>
<dbReference type="PANTHER" id="PTHR30237:SF4">
    <property type="entry name" value="LD-CARBOXYPEPTIDASE C-TERMINAL DOMAIN-CONTAINING PROTEIN"/>
    <property type="match status" value="1"/>
</dbReference>
<dbReference type="CDD" id="cd07062">
    <property type="entry name" value="Peptidase_S66_mccF_like"/>
    <property type="match status" value="1"/>
</dbReference>
<gene>
    <name evidence="5" type="ORF">SHELI_v1c05460</name>
</gene>
<dbReference type="OrthoDB" id="9807329at2"/>
<name>A0A1B3SKQ2_9MOLU</name>
<evidence type="ECO:0000256" key="1">
    <source>
        <dbReference type="ARBA" id="ARBA00010233"/>
    </source>
</evidence>
<evidence type="ECO:0000313" key="6">
    <source>
        <dbReference type="Proteomes" id="UP000094378"/>
    </source>
</evidence>
<keyword evidence="6" id="KW-1185">Reference proteome</keyword>
<dbReference type="InterPro" id="IPR040449">
    <property type="entry name" value="Peptidase_S66_N"/>
</dbReference>
<dbReference type="Gene3D" id="3.40.50.10740">
    <property type="entry name" value="Class I glutamine amidotransferase-like"/>
    <property type="match status" value="1"/>
</dbReference>
<proteinExistence type="inferred from homology"/>
<sequence length="354" mass="41411">MNLNHLKKGDCIAIVSLSSGILGEQFCKYQLEIGIRRLENMGLKVKFMNNSLQGDEFIKNNPEKRAEDLKQAFLDKEVKIIMSAIGGDDSFKLIPFLYNDQFKEIVMKNPKIFIGYSDTTNMHLMLNKIGLKTYYGHAFLTDIAEFDVNMLDYSYNSFLELFNITQEYEIKSADIWFEERKNWNKEQINTPRTAHKEKDGHIFINCENKIIEGELYGGCLESIYSILTGDRYKEQKEVFEKYQILPDEIEWKSKVLFIETSEEKPNKAKLIELLKALEEKNIFKNIKALLVGKPQDNTYFDDYIFVFKQLAKKYNLPIVFNLNFGHSYPKFIISYKSCILIDSVKNKLTIKNFI</sequence>
<evidence type="ECO:0000259" key="3">
    <source>
        <dbReference type="Pfam" id="PF02016"/>
    </source>
</evidence>
<reference evidence="5 6" key="1">
    <citation type="submission" date="2016-08" db="EMBL/GenBank/DDBJ databases">
        <title>Complete genome sequence of Spiroplasma helicoides TABS-2 (DSM 22551).</title>
        <authorList>
            <person name="Shen W.-Y."/>
            <person name="Lo W.-S."/>
            <person name="Lai Y.-C."/>
            <person name="Kuo C.-H."/>
        </authorList>
    </citation>
    <scope>NUCLEOTIDE SEQUENCE [LARGE SCALE GENOMIC DNA]</scope>
    <source>
        <strain evidence="5 6">TABS-2</strain>
    </source>
</reference>
<dbReference type="Pfam" id="PF17676">
    <property type="entry name" value="Peptidase_S66C"/>
    <property type="match status" value="1"/>
</dbReference>
<dbReference type="AlphaFoldDB" id="A0A1B3SKQ2"/>
<dbReference type="SUPFAM" id="SSF141986">
    <property type="entry name" value="LD-carboxypeptidase A C-terminal domain-like"/>
    <property type="match status" value="1"/>
</dbReference>
<dbReference type="EMBL" id="CP017015">
    <property type="protein sequence ID" value="AOG60497.1"/>
    <property type="molecule type" value="Genomic_DNA"/>
</dbReference>
<accession>A0A1B3SKQ2</accession>
<dbReference type="PIRSF" id="PIRSF028757">
    <property type="entry name" value="LD-carboxypeptidase"/>
    <property type="match status" value="1"/>
</dbReference>
<evidence type="ECO:0000259" key="4">
    <source>
        <dbReference type="Pfam" id="PF17676"/>
    </source>
</evidence>
<dbReference type="SUPFAM" id="SSF52317">
    <property type="entry name" value="Class I glutamine amidotransferase-like"/>
    <property type="match status" value="1"/>
</dbReference>
<evidence type="ECO:0000256" key="2">
    <source>
        <dbReference type="ARBA" id="ARBA00022801"/>
    </source>
</evidence>
<dbReference type="STRING" id="216938.SHELI_v1c05460"/>
<dbReference type="InterPro" id="IPR040921">
    <property type="entry name" value="Peptidase_S66C"/>
</dbReference>
<feature type="domain" description="LD-carboxypeptidase C-terminal" evidence="4">
    <location>
        <begin position="212"/>
        <end position="335"/>
    </location>
</feature>
<dbReference type="Pfam" id="PF02016">
    <property type="entry name" value="Peptidase_S66"/>
    <property type="match status" value="1"/>
</dbReference>
<keyword evidence="2" id="KW-0378">Hydrolase</keyword>
<feature type="domain" description="LD-carboxypeptidase N-terminal" evidence="3">
    <location>
        <begin position="12"/>
        <end position="136"/>
    </location>
</feature>
<dbReference type="InterPro" id="IPR029062">
    <property type="entry name" value="Class_I_gatase-like"/>
</dbReference>
<comment type="similarity">
    <text evidence="1">Belongs to the peptidase S66 family.</text>
</comment>
<evidence type="ECO:0000313" key="5">
    <source>
        <dbReference type="EMBL" id="AOG60497.1"/>
    </source>
</evidence>
<evidence type="ECO:0008006" key="7">
    <source>
        <dbReference type="Google" id="ProtNLM"/>
    </source>
</evidence>
<dbReference type="InterPro" id="IPR027478">
    <property type="entry name" value="LdcA_N"/>
</dbReference>
<dbReference type="GO" id="GO:0016787">
    <property type="term" value="F:hydrolase activity"/>
    <property type="evidence" value="ECO:0007669"/>
    <property type="project" value="UniProtKB-KW"/>
</dbReference>
<dbReference type="InterPro" id="IPR003507">
    <property type="entry name" value="S66_fam"/>
</dbReference>
<dbReference type="PANTHER" id="PTHR30237">
    <property type="entry name" value="MURAMOYLTETRAPEPTIDE CARBOXYPEPTIDASE"/>
    <property type="match status" value="1"/>
</dbReference>
<dbReference type="PATRIC" id="fig|216938.3.peg.558"/>
<dbReference type="Proteomes" id="UP000094378">
    <property type="component" value="Chromosome"/>
</dbReference>
<dbReference type="Gene3D" id="3.50.30.60">
    <property type="entry name" value="LD-carboxypeptidase A C-terminal domain-like"/>
    <property type="match status" value="1"/>
</dbReference>
<dbReference type="KEGG" id="shj:SHELI_v1c05460"/>
<dbReference type="RefSeq" id="WP_069116482.1">
    <property type="nucleotide sequence ID" value="NZ_CP017015.1"/>
</dbReference>
<organism evidence="5 6">
    <name type="scientific">Spiroplasma helicoides</name>
    <dbReference type="NCBI Taxonomy" id="216938"/>
    <lineage>
        <taxon>Bacteria</taxon>
        <taxon>Bacillati</taxon>
        <taxon>Mycoplasmatota</taxon>
        <taxon>Mollicutes</taxon>
        <taxon>Entomoplasmatales</taxon>
        <taxon>Spiroplasmataceae</taxon>
        <taxon>Spiroplasma</taxon>
    </lineage>
</organism>